<name>F3ZQJ2_9BACE</name>
<accession>F3ZQJ2</accession>
<protein>
    <recommendedName>
        <fullName evidence="3">Lipoprotein</fullName>
    </recommendedName>
</protein>
<dbReference type="EMBL" id="CM001167">
    <property type="protein sequence ID" value="EGJ71787.1"/>
    <property type="molecule type" value="Genomic_DNA"/>
</dbReference>
<proteinExistence type="predicted"/>
<dbReference type="HOGENOM" id="CLU_1912827_0_0_10"/>
<organism evidence="1 2">
    <name type="scientific">Bacteroides coprosuis DSM 18011</name>
    <dbReference type="NCBI Taxonomy" id="679937"/>
    <lineage>
        <taxon>Bacteria</taxon>
        <taxon>Pseudomonadati</taxon>
        <taxon>Bacteroidota</taxon>
        <taxon>Bacteroidia</taxon>
        <taxon>Bacteroidales</taxon>
        <taxon>Bacteroidaceae</taxon>
        <taxon>Bacteroides</taxon>
    </lineage>
</organism>
<evidence type="ECO:0000313" key="1">
    <source>
        <dbReference type="EMBL" id="EGJ71787.1"/>
    </source>
</evidence>
<evidence type="ECO:0000313" key="2">
    <source>
        <dbReference type="Proteomes" id="UP000018439"/>
    </source>
</evidence>
<dbReference type="STRING" id="679937.Bcop_1595"/>
<dbReference type="AlphaFoldDB" id="F3ZQJ2"/>
<gene>
    <name evidence="1" type="ORF">Bcop_1595</name>
</gene>
<evidence type="ECO:0008006" key="3">
    <source>
        <dbReference type="Google" id="ProtNLM"/>
    </source>
</evidence>
<sequence>MKTFVKMSMLIFCLVAVSACKNENKNKSVVESLIEGDFKSITGDRILDEGKEYAQLLEVVVKNTKIKDKRVEFSLSKREFKKTGLDGDYYDKIQKQVKGFNNMLDSEPAKNADQTLKEFFKYLKSKWGEITE</sequence>
<dbReference type="Proteomes" id="UP000018439">
    <property type="component" value="Chromosome"/>
</dbReference>
<keyword evidence="2" id="KW-1185">Reference proteome</keyword>
<dbReference type="PROSITE" id="PS51257">
    <property type="entry name" value="PROKAR_LIPOPROTEIN"/>
    <property type="match status" value="1"/>
</dbReference>
<reference evidence="1 2" key="1">
    <citation type="journal article" date="2011" name="Stand. Genomic Sci.">
        <title>Non-contiguous finished genome sequence of Bacteroides coprosuis type strain (PC139).</title>
        <authorList>
            <person name="Land M."/>
            <person name="Held B."/>
            <person name="Gronow S."/>
            <person name="Abt B."/>
            <person name="Lucas S."/>
            <person name="Del Rio T.G."/>
            <person name="Nolan M."/>
            <person name="Tice H."/>
            <person name="Cheng J.F."/>
            <person name="Pitluck S."/>
            <person name="Liolios K."/>
            <person name="Pagani I."/>
            <person name="Ivanova N."/>
            <person name="Mavromatis K."/>
            <person name="Mikhailova N."/>
            <person name="Pati A."/>
            <person name="Tapia R."/>
            <person name="Han C."/>
            <person name="Goodwin L."/>
            <person name="Chen A."/>
            <person name="Palaniappan K."/>
            <person name="Hauser L."/>
            <person name="Brambilla E.M."/>
            <person name="Rohde M."/>
            <person name="Goker M."/>
            <person name="Detter J.C."/>
            <person name="Woyke T."/>
            <person name="Bristow J."/>
            <person name="Eisen J.A."/>
            <person name="Markowitz V."/>
            <person name="Hugenholtz P."/>
            <person name="Kyrpides N.C."/>
            <person name="Klenk H.P."/>
            <person name="Lapidus A."/>
        </authorList>
    </citation>
    <scope>NUCLEOTIDE SEQUENCE</scope>
    <source>
        <strain evidence="1 2">DSM 18011</strain>
    </source>
</reference>